<dbReference type="AlphaFoldDB" id="A0A1N7GSW4"/>
<dbReference type="EMBL" id="FTNR01000015">
    <property type="protein sequence ID" value="SIS15687.1"/>
    <property type="molecule type" value="Genomic_DNA"/>
</dbReference>
<evidence type="ECO:0008006" key="3">
    <source>
        <dbReference type="Google" id="ProtNLM"/>
    </source>
</evidence>
<sequence length="89" mass="10265">MTFAELALDQQQVPWTSNVVERAMGDVSKRYKNQWMRWSETGIESLLWLSLVQYADPEQFAAFAYELLERSAKTAITMEESVDATRGEL</sequence>
<name>A0A1N7GSW4_9EURY</name>
<protein>
    <recommendedName>
        <fullName evidence="3">Transposase</fullName>
    </recommendedName>
</protein>
<evidence type="ECO:0000313" key="1">
    <source>
        <dbReference type="EMBL" id="SIS15687.1"/>
    </source>
</evidence>
<gene>
    <name evidence="1" type="ORF">SAMN05421752_11528</name>
</gene>
<evidence type="ECO:0000313" key="2">
    <source>
        <dbReference type="Proteomes" id="UP000185936"/>
    </source>
</evidence>
<reference evidence="2" key="1">
    <citation type="submission" date="2017-01" db="EMBL/GenBank/DDBJ databases">
        <authorList>
            <person name="Varghese N."/>
            <person name="Submissions S."/>
        </authorList>
    </citation>
    <scope>NUCLEOTIDE SEQUENCE [LARGE SCALE GENOMIC DNA]</scope>
    <source>
        <strain evidence="2">type strain: HArc-</strain>
    </source>
</reference>
<accession>A0A1N7GSW4</accession>
<organism evidence="1 2">
    <name type="scientific">Natronorubrum thiooxidans</name>
    <dbReference type="NCBI Taxonomy" id="308853"/>
    <lineage>
        <taxon>Archaea</taxon>
        <taxon>Methanobacteriati</taxon>
        <taxon>Methanobacteriota</taxon>
        <taxon>Stenosarchaea group</taxon>
        <taxon>Halobacteria</taxon>
        <taxon>Halobacteriales</taxon>
        <taxon>Natrialbaceae</taxon>
        <taxon>Natronorubrum</taxon>
    </lineage>
</organism>
<proteinExistence type="predicted"/>
<dbReference type="Proteomes" id="UP000185936">
    <property type="component" value="Unassembled WGS sequence"/>
</dbReference>
<keyword evidence="2" id="KW-1185">Reference proteome</keyword>